<dbReference type="Proteomes" id="UP000694551">
    <property type="component" value="Unplaced"/>
</dbReference>
<dbReference type="GO" id="GO:0000422">
    <property type="term" value="P:autophagy of mitochondrion"/>
    <property type="evidence" value="ECO:0007669"/>
    <property type="project" value="TreeGrafter"/>
</dbReference>
<reference evidence="6" key="2">
    <citation type="submission" date="2025-09" db="UniProtKB">
        <authorList>
            <consortium name="Ensembl"/>
        </authorList>
    </citation>
    <scope>IDENTIFICATION</scope>
</reference>
<evidence type="ECO:0000259" key="5">
    <source>
        <dbReference type="Pfam" id="PF10377"/>
    </source>
</evidence>
<keyword evidence="4" id="KW-0812">Transmembrane</keyword>
<dbReference type="GO" id="GO:0000045">
    <property type="term" value="P:autophagosome assembly"/>
    <property type="evidence" value="ECO:0007669"/>
    <property type="project" value="InterPro"/>
</dbReference>
<evidence type="ECO:0000313" key="7">
    <source>
        <dbReference type="Proteomes" id="UP000694551"/>
    </source>
</evidence>
<dbReference type="AlphaFoldDB" id="A0A8D0FFK5"/>
<keyword evidence="7" id="KW-1185">Reference proteome</keyword>
<organism evidence="6 7">
    <name type="scientific">Strix occidentalis caurina</name>
    <name type="common">northern spotted owl</name>
    <dbReference type="NCBI Taxonomy" id="311401"/>
    <lineage>
        <taxon>Eukaryota</taxon>
        <taxon>Metazoa</taxon>
        <taxon>Chordata</taxon>
        <taxon>Craniata</taxon>
        <taxon>Vertebrata</taxon>
        <taxon>Euteleostomi</taxon>
        <taxon>Archelosauria</taxon>
        <taxon>Archosauria</taxon>
        <taxon>Dinosauria</taxon>
        <taxon>Saurischia</taxon>
        <taxon>Theropoda</taxon>
        <taxon>Coelurosauria</taxon>
        <taxon>Aves</taxon>
        <taxon>Neognathae</taxon>
        <taxon>Neoaves</taxon>
        <taxon>Telluraves</taxon>
        <taxon>Strigiformes</taxon>
        <taxon>Strigidae</taxon>
        <taxon>Strix</taxon>
    </lineage>
</organism>
<dbReference type="PANTHER" id="PTHR13222">
    <property type="entry name" value="RB1-INDUCIBLE COILED-COIL"/>
    <property type="match status" value="1"/>
</dbReference>
<evidence type="ECO:0000256" key="3">
    <source>
        <dbReference type="SAM" id="Coils"/>
    </source>
</evidence>
<dbReference type="GO" id="GO:0034727">
    <property type="term" value="P:piecemeal microautophagy of the nucleus"/>
    <property type="evidence" value="ECO:0007669"/>
    <property type="project" value="TreeGrafter"/>
</dbReference>
<dbReference type="Pfam" id="PF10377">
    <property type="entry name" value="ATG11"/>
    <property type="match status" value="1"/>
</dbReference>
<keyword evidence="4" id="KW-0472">Membrane</keyword>
<dbReference type="GO" id="GO:1990316">
    <property type="term" value="C:Atg1/ULK1 kinase complex"/>
    <property type="evidence" value="ECO:0007669"/>
    <property type="project" value="TreeGrafter"/>
</dbReference>
<keyword evidence="2 3" id="KW-0175">Coiled coil</keyword>
<evidence type="ECO:0000256" key="4">
    <source>
        <dbReference type="SAM" id="Phobius"/>
    </source>
</evidence>
<feature type="coiled-coil region" evidence="3">
    <location>
        <begin position="23"/>
        <end position="78"/>
    </location>
</feature>
<reference evidence="6" key="1">
    <citation type="submission" date="2025-08" db="UniProtKB">
        <authorList>
            <consortium name="Ensembl"/>
        </authorList>
    </citation>
    <scope>IDENTIFICATION</scope>
</reference>
<dbReference type="Ensembl" id="ENSSOCT00000016616.1">
    <property type="protein sequence ID" value="ENSSOCP00000016197.1"/>
    <property type="gene ID" value="ENSSOCG00000012170.1"/>
</dbReference>
<dbReference type="GO" id="GO:0060090">
    <property type="term" value="F:molecular adaptor activity"/>
    <property type="evidence" value="ECO:0007669"/>
    <property type="project" value="TreeGrafter"/>
</dbReference>
<name>A0A8D0FFK5_STROC</name>
<dbReference type="GO" id="GO:0019901">
    <property type="term" value="F:protein kinase binding"/>
    <property type="evidence" value="ECO:0007669"/>
    <property type="project" value="TreeGrafter"/>
</dbReference>
<dbReference type="GO" id="GO:0061709">
    <property type="term" value="P:reticulophagy"/>
    <property type="evidence" value="ECO:0007669"/>
    <property type="project" value="TreeGrafter"/>
</dbReference>
<sequence length="251" mass="28739">KQNVQTCYLFTKTNFNTVLAREKMKKENIINDLSDKLKVLTQQQEKDKDLIETLSEDRARLLEEKKKLEEEVNKLRSSNFSPSTYSAAASEACGACAADIPTDTDRLVSDIAAEGRMDSTMETSMMIFFQTLQLKEEENKRLNQRLVSIYLSSLIIFFSSFQVGDLVLIILDERHDNYVLFTVSPTLYFLHSESLAALDLKPASGASRRPWVLGKVMEKEYCQAKKAQNRFKVPLGTKFYRVKAVPWNKKV</sequence>
<dbReference type="GO" id="GO:0034517">
    <property type="term" value="P:ribophagy"/>
    <property type="evidence" value="ECO:0007669"/>
    <property type="project" value="TreeGrafter"/>
</dbReference>
<evidence type="ECO:0000313" key="6">
    <source>
        <dbReference type="Ensembl" id="ENSSOCP00000016197.1"/>
    </source>
</evidence>
<dbReference type="InterPro" id="IPR040040">
    <property type="entry name" value="ATG11"/>
</dbReference>
<proteinExistence type="predicted"/>
<feature type="transmembrane region" description="Helical" evidence="4">
    <location>
        <begin position="149"/>
        <end position="171"/>
    </location>
</feature>
<dbReference type="GO" id="GO:0034045">
    <property type="term" value="C:phagophore assembly site membrane"/>
    <property type="evidence" value="ECO:0007669"/>
    <property type="project" value="TreeGrafter"/>
</dbReference>
<protein>
    <recommendedName>
        <fullName evidence="5">Autophagy-related protein 11 C-terminal domain-containing protein</fullName>
    </recommendedName>
</protein>
<keyword evidence="1" id="KW-0072">Autophagy</keyword>
<dbReference type="GO" id="GO:0061723">
    <property type="term" value="P:glycophagy"/>
    <property type="evidence" value="ECO:0007669"/>
    <property type="project" value="TreeGrafter"/>
</dbReference>
<keyword evidence="4" id="KW-1133">Transmembrane helix</keyword>
<evidence type="ECO:0000256" key="2">
    <source>
        <dbReference type="ARBA" id="ARBA00023054"/>
    </source>
</evidence>
<feature type="domain" description="Autophagy-related protein 11 C-terminal" evidence="5">
    <location>
        <begin position="152"/>
        <end position="245"/>
    </location>
</feature>
<dbReference type="PANTHER" id="PTHR13222:SF1">
    <property type="entry name" value="RB1-INDUCIBLE COILED-COIL PROTEIN 1"/>
    <property type="match status" value="1"/>
</dbReference>
<accession>A0A8D0FFK5</accession>
<evidence type="ECO:0000256" key="1">
    <source>
        <dbReference type="ARBA" id="ARBA00023006"/>
    </source>
</evidence>
<dbReference type="InterPro" id="IPR019460">
    <property type="entry name" value="Atg11_C"/>
</dbReference>